<dbReference type="GO" id="GO:0034727">
    <property type="term" value="P:piecemeal microautophagy of the nucleus"/>
    <property type="evidence" value="ECO:0007669"/>
    <property type="project" value="TreeGrafter"/>
</dbReference>
<evidence type="ECO:0000313" key="13">
    <source>
        <dbReference type="Proteomes" id="UP001497525"/>
    </source>
</evidence>
<dbReference type="Pfam" id="PF04109">
    <property type="entry name" value="ATG9"/>
    <property type="match status" value="1"/>
</dbReference>
<feature type="region of interest" description="Disordered" evidence="11">
    <location>
        <begin position="1"/>
        <end position="21"/>
    </location>
</feature>
<comment type="function">
    <text evidence="10">Phospholipid scramblase involved in autophagy. Cycles between the preautophagosomal structure/phagophore assembly site (PAS) and the cytoplasmic vesicle pool and supplies membrane for the growing autophagosome. Lipid scramblase activity plays a key role in preautophagosomal structure/phagophore assembly by distributing the phospholipids that arrive through ATG2 from the cytoplasmic to the luminal leaflet of the bilayer, thereby driving autophagosomal membrane expansion.</text>
</comment>
<comment type="subcellular location">
    <subcellularLocation>
        <location evidence="1 10">Preautophagosomal structure membrane</location>
        <topology evidence="1 10">Multi-pass membrane protein</topology>
    </subcellularLocation>
</comment>
<evidence type="ECO:0000256" key="11">
    <source>
        <dbReference type="SAM" id="MobiDB-lite"/>
    </source>
</evidence>
<dbReference type="EMBL" id="CAXLJL010000478">
    <property type="protein sequence ID" value="CAL5138166.1"/>
    <property type="molecule type" value="Genomic_DNA"/>
</dbReference>
<organism evidence="12 13">
    <name type="scientific">Calicophoron daubneyi</name>
    <name type="common">Rumen fluke</name>
    <name type="synonym">Paramphistomum daubneyi</name>
    <dbReference type="NCBI Taxonomy" id="300641"/>
    <lineage>
        <taxon>Eukaryota</taxon>
        <taxon>Metazoa</taxon>
        <taxon>Spiralia</taxon>
        <taxon>Lophotrochozoa</taxon>
        <taxon>Platyhelminthes</taxon>
        <taxon>Trematoda</taxon>
        <taxon>Digenea</taxon>
        <taxon>Plagiorchiida</taxon>
        <taxon>Pronocephalata</taxon>
        <taxon>Paramphistomoidea</taxon>
        <taxon>Paramphistomidae</taxon>
        <taxon>Calicophoron</taxon>
    </lineage>
</organism>
<dbReference type="InterPro" id="IPR007241">
    <property type="entry name" value="Autophagy-rel_prot_9"/>
</dbReference>
<accession>A0AAV2TNU9</accession>
<evidence type="ECO:0000313" key="12">
    <source>
        <dbReference type="EMBL" id="CAL5138166.1"/>
    </source>
</evidence>
<dbReference type="Proteomes" id="UP001497525">
    <property type="component" value="Unassembled WGS sequence"/>
</dbReference>
<name>A0AAV2TNU9_CALDB</name>
<comment type="caution">
    <text evidence="12">The sequence shown here is derived from an EMBL/GenBank/DDBJ whole genome shotgun (WGS) entry which is preliminary data.</text>
</comment>
<evidence type="ECO:0000256" key="6">
    <source>
        <dbReference type="ARBA" id="ARBA00022989"/>
    </source>
</evidence>
<sequence>MGSAGKGQYERLVDPPKNEADAGISSGSLGIGRGYMPYARNLDQFFSDVYYYHQSGGFWAVLLAEVLWTLKFVFIVFVFTELTVCTRWDILANSTVYVDEWGEVFIPPGRCWASLPFWSSLLVAVAFFSLLVQLIRAGLRLQRFWDIRQFCTYILQLPTTATGLGDLTWSEVQKRLIESQENPKLDELAVCHRILRHKNYLIAMVDQDILPIRFNLPVSEPPWSFVYLSDGYLFNLRLLLFWTPWSPFASHWQLRADYKEFTKRHVLSAHLTNMSRLLGLINLIFAPAILVIRALVFACANAERIRYQPGAAMGHRWSNYAHLYLRHYNELHHQFVVRLSLAYDSACKYLDCFISRNLISLAEAGAFILGSASIAFLIMGIVHEQMMHLPGYWAIVVVGGLLARACVCFIPDENAVYSPQNLMVSILAKIHRVRDHWIENASTYRVRSEFTQLFQYRMTGVIEELLSPILTPLLLILVVPNHTLEIVDFLRNYTVELRDLGDVCSFAQMDVRRFGDPQWRPSSVVEVKEEGQGGTSETPLEDVNQGIATGGKIELSLMHFHLNNPTCVLPPASQAYLQSIRSQLIKDMQQLSLQPSQDPNARPNSFQTGIIGPNSTACLFSSLYGGQPPTQSGFHRDPEAILRPFLPGASNRTNGLKNVSHLPGPAYINGDSMGFVGAMVESMRSSLHKSDPGMIRSAASDSTIQRGTSPHASLSSPVDEKGRKQLLSSSLDRDTGMVPSSDQPTGTPVDSAFLAFTRPPVVDPVGISMMAASAVLSVEAAVQPSYGPYVSQMENGPSQWGVGSSVFGASGSRFGLTDMLTADASASILYMHELAHRRRQQQSSSQRPLGRSYFGGSAEPYTLNAALGAASPYQPTYGSRSFINPGSSRFQSGTGSNERSSLTGVVSRVGYGATLSEGVGVVRATSDARRIQNQLVTEVAEEEDEVAGTPRGDLGSTAFRPVSIAHEPLASPRPVGSVAPVGVVNISGSPSLRNRPIGGQPNTEIMPNPDIIPPPLGEVTDTEHVWPDLPPTNC</sequence>
<feature type="transmembrane region" description="Helical" evidence="10">
    <location>
        <begin position="58"/>
        <end position="79"/>
    </location>
</feature>
<evidence type="ECO:0000256" key="3">
    <source>
        <dbReference type="ARBA" id="ARBA00018074"/>
    </source>
</evidence>
<feature type="transmembrane region" description="Helical" evidence="10">
    <location>
        <begin position="358"/>
        <end position="379"/>
    </location>
</feature>
<feature type="region of interest" description="Disordered" evidence="11">
    <location>
        <begin position="992"/>
        <end position="1015"/>
    </location>
</feature>
<evidence type="ECO:0000256" key="5">
    <source>
        <dbReference type="ARBA" id="ARBA00022692"/>
    </source>
</evidence>
<dbReference type="GO" id="GO:0061709">
    <property type="term" value="P:reticulophagy"/>
    <property type="evidence" value="ECO:0007669"/>
    <property type="project" value="TreeGrafter"/>
</dbReference>
<reference evidence="12" key="1">
    <citation type="submission" date="2024-06" db="EMBL/GenBank/DDBJ databases">
        <authorList>
            <person name="Liu X."/>
            <person name="Lenzi L."/>
            <person name="Haldenby T S."/>
            <person name="Uol C."/>
        </authorList>
    </citation>
    <scope>NUCLEOTIDE SEQUENCE</scope>
</reference>
<feature type="region of interest" description="Disordered" evidence="11">
    <location>
        <begin position="687"/>
        <end position="750"/>
    </location>
</feature>
<evidence type="ECO:0000256" key="4">
    <source>
        <dbReference type="ARBA" id="ARBA00022448"/>
    </source>
</evidence>
<feature type="compositionally biased region" description="Polar residues" evidence="11">
    <location>
        <begin position="738"/>
        <end position="748"/>
    </location>
</feature>
<protein>
    <recommendedName>
        <fullName evidence="3 10">Autophagy-related protein 9</fullName>
    </recommendedName>
</protein>
<evidence type="ECO:0000256" key="8">
    <source>
        <dbReference type="ARBA" id="ARBA00023055"/>
    </source>
</evidence>
<keyword evidence="5 10" id="KW-0812">Transmembrane</keyword>
<evidence type="ECO:0000256" key="7">
    <source>
        <dbReference type="ARBA" id="ARBA00023006"/>
    </source>
</evidence>
<dbReference type="GO" id="GO:0000422">
    <property type="term" value="P:autophagy of mitochondrion"/>
    <property type="evidence" value="ECO:0007669"/>
    <property type="project" value="TreeGrafter"/>
</dbReference>
<dbReference type="GO" id="GO:0034045">
    <property type="term" value="C:phagophore assembly site membrane"/>
    <property type="evidence" value="ECO:0007669"/>
    <property type="project" value="UniProtKB-SubCell"/>
</dbReference>
<dbReference type="GO" id="GO:0006869">
    <property type="term" value="P:lipid transport"/>
    <property type="evidence" value="ECO:0007669"/>
    <property type="project" value="UniProtKB-KW"/>
</dbReference>
<gene>
    <name evidence="12" type="ORF">CDAUBV1_LOCUS12777</name>
</gene>
<evidence type="ECO:0000256" key="10">
    <source>
        <dbReference type="RuleBase" id="RU364027"/>
    </source>
</evidence>
<dbReference type="AlphaFoldDB" id="A0AAV2TNU9"/>
<feature type="compositionally biased region" description="Polar residues" evidence="11">
    <location>
        <begin position="699"/>
        <end position="716"/>
    </location>
</feature>
<keyword evidence="6 10" id="KW-1133">Transmembrane helix</keyword>
<feature type="transmembrane region" description="Helical" evidence="10">
    <location>
        <begin position="117"/>
        <end position="139"/>
    </location>
</feature>
<evidence type="ECO:0000256" key="9">
    <source>
        <dbReference type="ARBA" id="ARBA00023136"/>
    </source>
</evidence>
<evidence type="ECO:0000256" key="2">
    <source>
        <dbReference type="ARBA" id="ARBA00006185"/>
    </source>
</evidence>
<keyword evidence="7 10" id="KW-0072">Autophagy</keyword>
<dbReference type="GO" id="GO:0005776">
    <property type="term" value="C:autophagosome"/>
    <property type="evidence" value="ECO:0007669"/>
    <property type="project" value="TreeGrafter"/>
</dbReference>
<evidence type="ECO:0000256" key="1">
    <source>
        <dbReference type="ARBA" id="ARBA00004511"/>
    </source>
</evidence>
<comment type="similarity">
    <text evidence="2 10">Belongs to the ATG9 family.</text>
</comment>
<keyword evidence="8 10" id="KW-0445">Lipid transport</keyword>
<keyword evidence="4 10" id="KW-0813">Transport</keyword>
<feature type="transmembrane region" description="Helical" evidence="10">
    <location>
        <begin position="225"/>
        <end position="245"/>
    </location>
</feature>
<dbReference type="GO" id="GO:0034497">
    <property type="term" value="P:protein localization to phagophore assembly site"/>
    <property type="evidence" value="ECO:0007669"/>
    <property type="project" value="TreeGrafter"/>
</dbReference>
<feature type="compositionally biased region" description="Basic and acidic residues" evidence="11">
    <location>
        <begin position="8"/>
        <end position="20"/>
    </location>
</feature>
<feature type="transmembrane region" description="Helical" evidence="10">
    <location>
        <begin position="277"/>
        <end position="300"/>
    </location>
</feature>
<keyword evidence="9 10" id="KW-0472">Membrane</keyword>
<proteinExistence type="inferred from homology"/>
<dbReference type="PANTHER" id="PTHR13038">
    <property type="entry name" value="APG9 AUTOPHAGY 9"/>
    <property type="match status" value="1"/>
</dbReference>
<dbReference type="PANTHER" id="PTHR13038:SF10">
    <property type="entry name" value="AUTOPHAGY-RELATED PROTEIN 9"/>
    <property type="match status" value="1"/>
</dbReference>